<evidence type="ECO:0000313" key="1">
    <source>
        <dbReference type="EMBL" id="AFZ71193.1"/>
    </source>
</evidence>
<protein>
    <recommendedName>
        <fullName evidence="3">Peroxiredoxin</fullName>
    </recommendedName>
</protein>
<dbReference type="OrthoDB" id="69354at2157"/>
<name>L0ABC1_CALLD</name>
<sequence length="133" mass="14401">MSKLSIIVFSGTDDKLIPVGVIAQGAAALGMDVQIFVTGWALTKFIKKPANPVWPKEFESMVPLLMEGMKKNNAPSWADMLKEAKSMGAKVYACSLMASVMGLKREDFNELVDDIVGVATFLQNAEGGQTLFI</sequence>
<gene>
    <name evidence="1" type="ordered locus">Calag_1491</name>
</gene>
<dbReference type="FunCoup" id="L0ABC1">
    <property type="interactions" value="2"/>
</dbReference>
<dbReference type="AlphaFoldDB" id="L0ABC1"/>
<dbReference type="InterPro" id="IPR027396">
    <property type="entry name" value="DsrEFH-like"/>
</dbReference>
<dbReference type="eggNOG" id="arCOG02064">
    <property type="taxonomic scope" value="Archaea"/>
</dbReference>
<accession>L0ABC1</accession>
<dbReference type="KEGG" id="clg:Calag_1491"/>
<dbReference type="EMBL" id="CP003378">
    <property type="protein sequence ID" value="AFZ71193.1"/>
    <property type="molecule type" value="Genomic_DNA"/>
</dbReference>
<evidence type="ECO:0008006" key="3">
    <source>
        <dbReference type="Google" id="ProtNLM"/>
    </source>
</evidence>
<dbReference type="STRING" id="1056495.Calag_1491"/>
<dbReference type="PANTHER" id="PTHR34655:SF2">
    <property type="entry name" value="PEROXIREDOXIN FAMILY PROTEIN"/>
    <property type="match status" value="1"/>
</dbReference>
<dbReference type="Proteomes" id="UP000010469">
    <property type="component" value="Chromosome"/>
</dbReference>
<dbReference type="PANTHER" id="PTHR34655">
    <property type="entry name" value="CONSERVED WITHIN P. AEROPHILUM"/>
    <property type="match status" value="1"/>
</dbReference>
<dbReference type="Pfam" id="PF13686">
    <property type="entry name" value="DrsE_2"/>
    <property type="match status" value="2"/>
</dbReference>
<dbReference type="InterPro" id="IPR032836">
    <property type="entry name" value="DsrE2-like"/>
</dbReference>
<proteinExistence type="predicted"/>
<dbReference type="SUPFAM" id="SSF75169">
    <property type="entry name" value="DsrEFH-like"/>
    <property type="match status" value="1"/>
</dbReference>
<dbReference type="Gene3D" id="3.40.1260.10">
    <property type="entry name" value="DsrEFH-like"/>
    <property type="match status" value="1"/>
</dbReference>
<reference evidence="2" key="1">
    <citation type="submission" date="2012-03" db="EMBL/GenBank/DDBJ databases">
        <title>Complete genome of Caldisphaera lagunensis DSM 15908.</title>
        <authorList>
            <person name="Lucas S."/>
            <person name="Copeland A."/>
            <person name="Lapidus A."/>
            <person name="Glavina del Rio T."/>
            <person name="Dalin E."/>
            <person name="Tice H."/>
            <person name="Bruce D."/>
            <person name="Goodwin L."/>
            <person name="Pitluck S."/>
            <person name="Peters L."/>
            <person name="Mikhailova N."/>
            <person name="Teshima H."/>
            <person name="Kyrpides N."/>
            <person name="Mavromatis K."/>
            <person name="Ivanova N."/>
            <person name="Brettin T."/>
            <person name="Detter J.C."/>
            <person name="Han C."/>
            <person name="Larimer F."/>
            <person name="Land M."/>
            <person name="Hauser L."/>
            <person name="Markowitz V."/>
            <person name="Cheng J.-F."/>
            <person name="Hugenholtz P."/>
            <person name="Woyke T."/>
            <person name="Wu D."/>
            <person name="Spring S."/>
            <person name="Schroeder M."/>
            <person name="Brambilla E."/>
            <person name="Klenk H.-P."/>
            <person name="Eisen J.A."/>
        </authorList>
    </citation>
    <scope>NUCLEOTIDE SEQUENCE [LARGE SCALE GENOMIC DNA]</scope>
    <source>
        <strain evidence="2">DSM 15908 / JCM 11604 / IC-154</strain>
    </source>
</reference>
<dbReference type="HOGENOM" id="CLU_094970_2_0_2"/>
<evidence type="ECO:0000313" key="2">
    <source>
        <dbReference type="Proteomes" id="UP000010469"/>
    </source>
</evidence>
<dbReference type="InParanoid" id="L0ABC1"/>
<dbReference type="RefSeq" id="WP_015233090.1">
    <property type="nucleotide sequence ID" value="NC_019791.1"/>
</dbReference>
<organism evidence="1 2">
    <name type="scientific">Caldisphaera lagunensis (strain DSM 15908 / JCM 11604 / ANMR 0165 / IC-154)</name>
    <dbReference type="NCBI Taxonomy" id="1056495"/>
    <lineage>
        <taxon>Archaea</taxon>
        <taxon>Thermoproteota</taxon>
        <taxon>Thermoprotei</taxon>
        <taxon>Acidilobales</taxon>
        <taxon>Caldisphaeraceae</taxon>
        <taxon>Caldisphaera</taxon>
    </lineage>
</organism>
<keyword evidence="2" id="KW-1185">Reference proteome</keyword>
<dbReference type="GeneID" id="14212751"/>